<evidence type="ECO:0000313" key="2">
    <source>
        <dbReference type="Proteomes" id="UP000034894"/>
    </source>
</evidence>
<name>A0A0G1FTA3_9BACT</name>
<reference evidence="1 2" key="1">
    <citation type="journal article" date="2015" name="Nature">
        <title>rRNA introns, odd ribosomes, and small enigmatic genomes across a large radiation of phyla.</title>
        <authorList>
            <person name="Brown C.T."/>
            <person name="Hug L.A."/>
            <person name="Thomas B.C."/>
            <person name="Sharon I."/>
            <person name="Castelle C.J."/>
            <person name="Singh A."/>
            <person name="Wilkins M.J."/>
            <person name="Williams K.H."/>
            <person name="Banfield J.F."/>
        </authorList>
    </citation>
    <scope>NUCLEOTIDE SEQUENCE [LARGE SCALE GENOMIC DNA]</scope>
</reference>
<dbReference type="Proteomes" id="UP000034894">
    <property type="component" value="Unassembled WGS sequence"/>
</dbReference>
<dbReference type="EMBL" id="LCFP01000003">
    <property type="protein sequence ID" value="KKS98256.1"/>
    <property type="molecule type" value="Genomic_DNA"/>
</dbReference>
<gene>
    <name evidence="1" type="ORF">UV73_C0003G0198</name>
</gene>
<sequence length="888" mass="100073">MNNRVESTQPEITFTRDFIRTAFVERFPGTGISVAETEDPVSHNRAFDDLRSVLSLTGKIQEQAADFHEAFQVALPGFIRKEMLRIFQTERSFDKKAADAKKFSLTLSRYASSVQRLQASAGSKSHPSLNKFDYYRNYIEGGYQSQKELEPSLARNALLLTFKSEFRDSLSHLLNRLSDEAIQVVESAWSIGSADEKQLKSAGDVLHLAFQLNEEKARDILYSDADQRVNARELAIRQNLVLVKNDLLGYHGNHELQTAKDTAWHVNRILEEFEYILTDKELTEIRDYVSMFTRDLYSGAGDVLSADTQTILPSRIPALISLIEAEKTLHKVNAKLKDKSIITPDDEIMLGDHYAVLGGYYGSLSDHNRAIEEYKHALGMYNKSGKIPAVETVLRLQHMYNEKSEGARKNEQGYLMGLHIYNLLRPSSCYSFSEDDAFLLAAEITVIEKNLPQEVPEYPDQRLILEAAIVNLAEDPSSENADLLDNLLKQNHVPGEEDQRLHEIARFLTKGWHDRGAENTSAWYRSYFNESLRLESMQAVSELHQHFRQQGMLPEGLAIKSGSAAVRVIVREINGSEMEGRAAPLIVREESPLSREEAEIKLISGPVKLTEILTARGFGNPWEEIPRTQSVVYVPVVESPYGEQPEFFLQLTTEGPALTYVAEEGEIIGAFVTTKENPKINIHKLGENGGVFFWKPDPFSQMSPEKRKEKGSKIGTFELLTIPVVFDERREGGDGWEMRPVPPAGGMMLPRTNDFTEVRPGIDLAVLMAAYTQAMKKLRIEKANLVQKSEGDMPYYDSTQQFTDTLYSFNNLAGPDGSLKDYRAIPSSPSPDFELQQIGVEKGGRSDYRYGTFTGELRPDPNRKPSIISFGVMGVSGKNLKYLQNEHV</sequence>
<protein>
    <submittedName>
        <fullName evidence="1">Uncharacterized protein</fullName>
    </submittedName>
</protein>
<comment type="caution">
    <text evidence="1">The sequence shown here is derived from an EMBL/GenBank/DDBJ whole genome shotgun (WGS) entry which is preliminary data.</text>
</comment>
<proteinExistence type="predicted"/>
<dbReference type="AlphaFoldDB" id="A0A0G1FTA3"/>
<organism evidence="1 2">
    <name type="scientific">Candidatus Gottesmanbacteria bacterium GW2011_GWA2_43_14</name>
    <dbReference type="NCBI Taxonomy" id="1618443"/>
    <lineage>
        <taxon>Bacteria</taxon>
        <taxon>Candidatus Gottesmaniibacteriota</taxon>
    </lineage>
</organism>
<accession>A0A0G1FTA3</accession>
<evidence type="ECO:0000313" key="1">
    <source>
        <dbReference type="EMBL" id="KKS98256.1"/>
    </source>
</evidence>